<evidence type="ECO:0000313" key="2">
    <source>
        <dbReference type="EMBL" id="PFX19757.1"/>
    </source>
</evidence>
<gene>
    <name evidence="2" type="ORF">AWC38_SpisGene15818</name>
</gene>
<proteinExistence type="predicted"/>
<evidence type="ECO:0000256" key="1">
    <source>
        <dbReference type="SAM" id="MobiDB-lite"/>
    </source>
</evidence>
<feature type="compositionally biased region" description="Polar residues" evidence="1">
    <location>
        <begin position="73"/>
        <end position="92"/>
    </location>
</feature>
<dbReference type="EMBL" id="LSMT01000346">
    <property type="protein sequence ID" value="PFX19757.1"/>
    <property type="molecule type" value="Genomic_DNA"/>
</dbReference>
<dbReference type="Proteomes" id="UP000225706">
    <property type="component" value="Unassembled WGS sequence"/>
</dbReference>
<evidence type="ECO:0000313" key="3">
    <source>
        <dbReference type="Proteomes" id="UP000225706"/>
    </source>
</evidence>
<feature type="region of interest" description="Disordered" evidence="1">
    <location>
        <begin position="73"/>
        <end position="93"/>
    </location>
</feature>
<dbReference type="Gene3D" id="3.30.40.10">
    <property type="entry name" value="Zinc/RING finger domain, C3HC4 (zinc finger)"/>
    <property type="match status" value="1"/>
</dbReference>
<dbReference type="InterPro" id="IPR013083">
    <property type="entry name" value="Znf_RING/FYVE/PHD"/>
</dbReference>
<accession>A0A2B4RTT0</accession>
<organism evidence="2 3">
    <name type="scientific">Stylophora pistillata</name>
    <name type="common">Smooth cauliflower coral</name>
    <dbReference type="NCBI Taxonomy" id="50429"/>
    <lineage>
        <taxon>Eukaryota</taxon>
        <taxon>Metazoa</taxon>
        <taxon>Cnidaria</taxon>
        <taxon>Anthozoa</taxon>
        <taxon>Hexacorallia</taxon>
        <taxon>Scleractinia</taxon>
        <taxon>Astrocoeniina</taxon>
        <taxon>Pocilloporidae</taxon>
        <taxon>Stylophora</taxon>
    </lineage>
</organism>
<comment type="caution">
    <text evidence="2">The sequence shown here is derived from an EMBL/GenBank/DDBJ whole genome shotgun (WGS) entry which is preliminary data.</text>
</comment>
<sequence>MSIKGAEQKPSLNLFRIPPVDLSTVKSRFMKVSPQTSSITPIEIYVPKQTEFIDWDRSFVELDLGFKTTGSANLTSQDMNTPRRSNRLQNDSPQRDGNPVNCFVCMLQICVNMFAATATPCCQNWVHRRCIHNHVQTSNSCGLCRAPYPDEFINHHCQAILPIDDVNDTPNEFDVTDDEHREMLRQQAITELGLLLQPGAIEARIRKVSITLFSFFPAKHTSK</sequence>
<protein>
    <submittedName>
        <fullName evidence="2">Uncharacterized protein</fullName>
    </submittedName>
</protein>
<dbReference type="SUPFAM" id="SSF57850">
    <property type="entry name" value="RING/U-box"/>
    <property type="match status" value="1"/>
</dbReference>
<dbReference type="AlphaFoldDB" id="A0A2B4RTT0"/>
<dbReference type="OrthoDB" id="5955637at2759"/>
<reference evidence="3" key="1">
    <citation type="journal article" date="2017" name="bioRxiv">
        <title>Comparative analysis of the genomes of Stylophora pistillata and Acropora digitifera provides evidence for extensive differences between species of corals.</title>
        <authorList>
            <person name="Voolstra C.R."/>
            <person name="Li Y."/>
            <person name="Liew Y.J."/>
            <person name="Baumgarten S."/>
            <person name="Zoccola D."/>
            <person name="Flot J.-F."/>
            <person name="Tambutte S."/>
            <person name="Allemand D."/>
            <person name="Aranda M."/>
        </authorList>
    </citation>
    <scope>NUCLEOTIDE SEQUENCE [LARGE SCALE GENOMIC DNA]</scope>
</reference>
<keyword evidence="3" id="KW-1185">Reference proteome</keyword>
<name>A0A2B4RTT0_STYPI</name>